<accession>A0ABM9ZXH2</accession>
<gene>
    <name evidence="1" type="ORF">HMPREF7215_2831</name>
</gene>
<evidence type="ECO:0000313" key="1">
    <source>
        <dbReference type="EMBL" id="EFB91621.1"/>
    </source>
</evidence>
<dbReference type="Proteomes" id="UP000006462">
    <property type="component" value="Unassembled WGS sequence"/>
</dbReference>
<evidence type="ECO:0000313" key="2">
    <source>
        <dbReference type="Proteomes" id="UP000006462"/>
    </source>
</evidence>
<sequence length="71" mass="8191">MLLLLFTGFTSVIQSNNEHDIVYSSGKNKSVKSPKKYGEKNGEKLKHTSVRLERDDVFEVHQRMTNWGLHS</sequence>
<name>A0ABM9ZXH2_9BACT</name>
<dbReference type="EMBL" id="ADFP01000027">
    <property type="protein sequence ID" value="EFB91621.1"/>
    <property type="molecule type" value="Genomic_DNA"/>
</dbReference>
<reference evidence="1 2" key="1">
    <citation type="submission" date="2009-12" db="EMBL/GenBank/DDBJ databases">
        <authorList>
            <person name="Shrivastava S."/>
            <person name="Madupu R."/>
            <person name="Durkin A.S."/>
            <person name="Torralba M."/>
            <person name="Methe B."/>
            <person name="Sutton G.G."/>
            <person name="Strausberg R.L."/>
            <person name="Nelson K.E."/>
        </authorList>
    </citation>
    <scope>NUCLEOTIDE SEQUENCE [LARGE SCALE GENOMIC DNA]</scope>
    <source>
        <strain evidence="1 2">W5455</strain>
    </source>
</reference>
<protein>
    <submittedName>
        <fullName evidence="1">Uncharacterized protein</fullName>
    </submittedName>
</protein>
<proteinExistence type="predicted"/>
<comment type="caution">
    <text evidence="1">The sequence shown here is derived from an EMBL/GenBank/DDBJ whole genome shotgun (WGS) entry which is preliminary data.</text>
</comment>
<keyword evidence="2" id="KW-1185">Reference proteome</keyword>
<organism evidence="1 2">
    <name type="scientific">Pyramidobacter piscolens W5455</name>
    <dbReference type="NCBI Taxonomy" id="352165"/>
    <lineage>
        <taxon>Bacteria</taxon>
        <taxon>Thermotogati</taxon>
        <taxon>Synergistota</taxon>
        <taxon>Synergistia</taxon>
        <taxon>Synergistales</taxon>
        <taxon>Dethiosulfovibrionaceae</taxon>
        <taxon>Pyramidobacter</taxon>
    </lineage>
</organism>